<dbReference type="OrthoDB" id="4391601at2759"/>
<dbReference type="GO" id="GO:0008684">
    <property type="term" value="F:2-oxopent-4-enoate hydratase activity"/>
    <property type="evidence" value="ECO:0007669"/>
    <property type="project" value="TreeGrafter"/>
</dbReference>
<dbReference type="SUPFAM" id="SSF56529">
    <property type="entry name" value="FAH"/>
    <property type="match status" value="1"/>
</dbReference>
<gene>
    <name evidence="1" type="ORF">BDV40DRAFT_286426</name>
</gene>
<dbReference type="InterPro" id="IPR050772">
    <property type="entry name" value="Hydratase-Decarb/MhpD_sf"/>
</dbReference>
<proteinExistence type="predicted"/>
<evidence type="ECO:0000313" key="2">
    <source>
        <dbReference type="Proteomes" id="UP000326950"/>
    </source>
</evidence>
<protein>
    <submittedName>
        <fullName evidence="1">TodF product hydratase</fullName>
    </submittedName>
</protein>
<sequence length="276" mass="30987">MQASELREVSLALRTARRNQTPIDTPTKAWPALDADSGFEVQRITAEESIKNGNRLVRYKLGNIVRVTQDAFGLHHPDCGFLLASTFVYEGTTLNLKQYIKPFVELKPDFILSIPLHKPNCTVAKVINAIDYAIPAIEIIDSRVKNWAIDLPDILADNGSTGSVILGGTPQNLTELTLRDTRGTLRFNDKEVMSGNTANFQPGQVILPGSCLQAVPMEEAGHWTCTFEGWGIVEFDVYQQYHASIPNMYLNVERIARVFKIQRPIQLFQYYMSPVM</sequence>
<evidence type="ECO:0000313" key="1">
    <source>
        <dbReference type="EMBL" id="KAE8165199.1"/>
    </source>
</evidence>
<dbReference type="Gene3D" id="3.90.850.10">
    <property type="entry name" value="Fumarylacetoacetase-like, C-terminal domain"/>
    <property type="match status" value="1"/>
</dbReference>
<dbReference type="PANTHER" id="PTHR30143">
    <property type="entry name" value="ACID HYDRATASE"/>
    <property type="match status" value="1"/>
</dbReference>
<reference evidence="1 2" key="1">
    <citation type="submission" date="2019-04" db="EMBL/GenBank/DDBJ databases">
        <title>Friends and foes A comparative genomics study of 23 Aspergillus species from section Flavi.</title>
        <authorList>
            <consortium name="DOE Joint Genome Institute"/>
            <person name="Kjaerbolling I."/>
            <person name="Vesth T."/>
            <person name="Frisvad J.C."/>
            <person name="Nybo J.L."/>
            <person name="Theobald S."/>
            <person name="Kildgaard S."/>
            <person name="Isbrandt T."/>
            <person name="Kuo A."/>
            <person name="Sato A."/>
            <person name="Lyhne E.K."/>
            <person name="Kogle M.E."/>
            <person name="Wiebenga A."/>
            <person name="Kun R.S."/>
            <person name="Lubbers R.J."/>
            <person name="Makela M.R."/>
            <person name="Barry K."/>
            <person name="Chovatia M."/>
            <person name="Clum A."/>
            <person name="Daum C."/>
            <person name="Haridas S."/>
            <person name="He G."/>
            <person name="LaButti K."/>
            <person name="Lipzen A."/>
            <person name="Mondo S."/>
            <person name="Riley R."/>
            <person name="Salamov A."/>
            <person name="Simmons B.A."/>
            <person name="Magnuson J.K."/>
            <person name="Henrissat B."/>
            <person name="Mortensen U.H."/>
            <person name="Larsen T.O."/>
            <person name="Devries R.P."/>
            <person name="Grigoriev I.V."/>
            <person name="Machida M."/>
            <person name="Baker S.E."/>
            <person name="Andersen M.R."/>
        </authorList>
    </citation>
    <scope>NUCLEOTIDE SEQUENCE [LARGE SCALE GENOMIC DNA]</scope>
    <source>
        <strain evidence="1 2">CBS 117626</strain>
    </source>
</reference>
<dbReference type="Proteomes" id="UP000326950">
    <property type="component" value="Unassembled WGS sequence"/>
</dbReference>
<dbReference type="PANTHER" id="PTHR30143:SF0">
    <property type="entry name" value="2-KETO-4-PENTENOATE HYDRATASE"/>
    <property type="match status" value="1"/>
</dbReference>
<keyword evidence="2" id="KW-1185">Reference proteome</keyword>
<dbReference type="InterPro" id="IPR036663">
    <property type="entry name" value="Fumarylacetoacetase_C_sf"/>
</dbReference>
<dbReference type="GO" id="GO:0005737">
    <property type="term" value="C:cytoplasm"/>
    <property type="evidence" value="ECO:0007669"/>
    <property type="project" value="TreeGrafter"/>
</dbReference>
<accession>A0A5N6V2S3</accession>
<dbReference type="EMBL" id="ML738602">
    <property type="protein sequence ID" value="KAE8165199.1"/>
    <property type="molecule type" value="Genomic_DNA"/>
</dbReference>
<organism evidence="1 2">
    <name type="scientific">Aspergillus tamarii</name>
    <dbReference type="NCBI Taxonomy" id="41984"/>
    <lineage>
        <taxon>Eukaryota</taxon>
        <taxon>Fungi</taxon>
        <taxon>Dikarya</taxon>
        <taxon>Ascomycota</taxon>
        <taxon>Pezizomycotina</taxon>
        <taxon>Eurotiomycetes</taxon>
        <taxon>Eurotiomycetidae</taxon>
        <taxon>Eurotiales</taxon>
        <taxon>Aspergillaceae</taxon>
        <taxon>Aspergillus</taxon>
        <taxon>Aspergillus subgen. Circumdati</taxon>
    </lineage>
</organism>
<dbReference type="AlphaFoldDB" id="A0A5N6V2S3"/>
<name>A0A5N6V2S3_ASPTM</name>